<sequence>MIPTLLMQSEDYGKICWMPCPCCDISVSDNVFLVKRKHYHDVPGSQEVEEIMDEFHGTGRVREEEQLLNLAVHKHNTPAATLDNLPEDLRSLEAKTASFTQSMEFATQKNGKAFGILKQDEFWGGFSAPTNYNRL</sequence>
<protein>
    <submittedName>
        <fullName evidence="1">Uncharacterized protein</fullName>
    </submittedName>
</protein>
<organism evidence="1 2">
    <name type="scientific">Cylicocyclus nassatus</name>
    <name type="common">Nematode worm</name>
    <dbReference type="NCBI Taxonomy" id="53992"/>
    <lineage>
        <taxon>Eukaryota</taxon>
        <taxon>Metazoa</taxon>
        <taxon>Ecdysozoa</taxon>
        <taxon>Nematoda</taxon>
        <taxon>Chromadorea</taxon>
        <taxon>Rhabditida</taxon>
        <taxon>Rhabditina</taxon>
        <taxon>Rhabditomorpha</taxon>
        <taxon>Strongyloidea</taxon>
        <taxon>Strongylidae</taxon>
        <taxon>Cylicocyclus</taxon>
    </lineage>
</organism>
<keyword evidence="2" id="KW-1185">Reference proteome</keyword>
<gene>
    <name evidence="1" type="ORF">CYNAS_LOCUS2637</name>
</gene>
<reference evidence="1" key="1">
    <citation type="submission" date="2023-07" db="EMBL/GenBank/DDBJ databases">
        <authorList>
            <consortium name="CYATHOMIX"/>
        </authorList>
    </citation>
    <scope>NUCLEOTIDE SEQUENCE</scope>
    <source>
        <strain evidence="1">N/A</strain>
    </source>
</reference>
<evidence type="ECO:0000313" key="1">
    <source>
        <dbReference type="EMBL" id="CAJ0590654.1"/>
    </source>
</evidence>
<proteinExistence type="predicted"/>
<name>A0AA36DQ12_CYLNA</name>
<comment type="caution">
    <text evidence="1">The sequence shown here is derived from an EMBL/GenBank/DDBJ whole genome shotgun (WGS) entry which is preliminary data.</text>
</comment>
<evidence type="ECO:0000313" key="2">
    <source>
        <dbReference type="Proteomes" id="UP001176961"/>
    </source>
</evidence>
<dbReference type="EMBL" id="CATQJL010000001">
    <property type="protein sequence ID" value="CAJ0590654.1"/>
    <property type="molecule type" value="Genomic_DNA"/>
</dbReference>
<accession>A0AA36DQ12</accession>
<dbReference type="Proteomes" id="UP001176961">
    <property type="component" value="Unassembled WGS sequence"/>
</dbReference>
<dbReference type="AlphaFoldDB" id="A0AA36DQ12"/>